<dbReference type="Gene3D" id="3.40.50.2300">
    <property type="match status" value="2"/>
</dbReference>
<dbReference type="Pfam" id="PF13407">
    <property type="entry name" value="Peripla_BP_4"/>
    <property type="match status" value="1"/>
</dbReference>
<proteinExistence type="inferred from homology"/>
<evidence type="ECO:0000259" key="12">
    <source>
        <dbReference type="Pfam" id="PF13407"/>
    </source>
</evidence>
<dbReference type="PANTHER" id="PTHR30036:SF2">
    <property type="entry name" value="D-GALACTOSE_METHYL-GALACTOSIDE BINDING PERIPLASMIC PROTEIN MGLB"/>
    <property type="match status" value="1"/>
</dbReference>
<comment type="subcellular location">
    <subcellularLocation>
        <location evidence="1">Periplasm</location>
    </subcellularLocation>
</comment>
<accession>A0A2U8FLC0</accession>
<keyword evidence="6 11" id="KW-0732">Signal</keyword>
<comment type="subunit">
    <text evidence="9">The ABC transporter complex is composed of one ATP-binding protein (MglA), two transmembrane proteins (MglC) and a solute-binding protein (MglB).</text>
</comment>
<dbReference type="RefSeq" id="WP_108924886.1">
    <property type="nucleotide sequence ID" value="NZ_CP029206.1"/>
</dbReference>
<dbReference type="SUPFAM" id="SSF53822">
    <property type="entry name" value="Periplasmic binding protein-like I"/>
    <property type="match status" value="1"/>
</dbReference>
<protein>
    <recommendedName>
        <fullName evidence="10">D-galactose/methyl-galactoside binding periplasmic protein MglB</fullName>
    </recommendedName>
</protein>
<reference evidence="14" key="1">
    <citation type="submission" date="2018-05" db="EMBL/GenBank/DDBJ databases">
        <title>Complete genome sequence of Actinobacillus porcitonsillarum reference strain 9953L55 (CCUG 46996).</title>
        <authorList>
            <person name="Dona V."/>
            <person name="Perreten V."/>
        </authorList>
    </citation>
    <scope>NUCLEOTIDE SEQUENCE [LARGE SCALE GENOMIC DNA]</scope>
    <source>
        <strain evidence="14">9953L55</strain>
    </source>
</reference>
<evidence type="ECO:0000256" key="4">
    <source>
        <dbReference type="ARBA" id="ARBA00022597"/>
    </source>
</evidence>
<evidence type="ECO:0000256" key="5">
    <source>
        <dbReference type="ARBA" id="ARBA00022723"/>
    </source>
</evidence>
<dbReference type="AlphaFoldDB" id="A0A2U8FLC0"/>
<keyword evidence="3" id="KW-0813">Transport</keyword>
<comment type="similarity">
    <text evidence="2">Belongs to the bacterial solute-binding protein 2 family.</text>
</comment>
<feature type="chain" id="PRO_5016004367" description="D-galactose/methyl-galactoside binding periplasmic protein MglB" evidence="11">
    <location>
        <begin position="24"/>
        <end position="323"/>
    </location>
</feature>
<keyword evidence="5" id="KW-0479">Metal-binding</keyword>
<gene>
    <name evidence="13" type="ORF">DDU33_09610</name>
</gene>
<dbReference type="GO" id="GO:0030288">
    <property type="term" value="C:outer membrane-bounded periplasmic space"/>
    <property type="evidence" value="ECO:0007669"/>
    <property type="project" value="TreeGrafter"/>
</dbReference>
<evidence type="ECO:0000256" key="11">
    <source>
        <dbReference type="SAM" id="SignalP"/>
    </source>
</evidence>
<dbReference type="Proteomes" id="UP000244920">
    <property type="component" value="Chromosome"/>
</dbReference>
<dbReference type="EMBL" id="CP029206">
    <property type="protein sequence ID" value="AWI51723.1"/>
    <property type="molecule type" value="Genomic_DNA"/>
</dbReference>
<evidence type="ECO:0000256" key="8">
    <source>
        <dbReference type="ARBA" id="ARBA00022837"/>
    </source>
</evidence>
<dbReference type="GO" id="GO:0030246">
    <property type="term" value="F:carbohydrate binding"/>
    <property type="evidence" value="ECO:0007669"/>
    <property type="project" value="InterPro"/>
</dbReference>
<dbReference type="GO" id="GO:0046872">
    <property type="term" value="F:metal ion binding"/>
    <property type="evidence" value="ECO:0007669"/>
    <property type="project" value="UniProtKB-KW"/>
</dbReference>
<dbReference type="InterPro" id="IPR028082">
    <property type="entry name" value="Peripla_BP_I"/>
</dbReference>
<dbReference type="PANTHER" id="PTHR30036">
    <property type="entry name" value="D-XYLOSE-BINDING PERIPLASMIC PROTEIN"/>
    <property type="match status" value="1"/>
</dbReference>
<keyword evidence="4" id="KW-0762">Sugar transport</keyword>
<name>A0A2U8FLC0_9PAST</name>
<dbReference type="InterPro" id="IPR044085">
    <property type="entry name" value="MglB-like_PBP1"/>
</dbReference>
<keyword evidence="8" id="KW-0106">Calcium</keyword>
<feature type="signal peptide" evidence="11">
    <location>
        <begin position="1"/>
        <end position="23"/>
    </location>
</feature>
<evidence type="ECO:0000256" key="2">
    <source>
        <dbReference type="ARBA" id="ARBA00007639"/>
    </source>
</evidence>
<dbReference type="CDD" id="cd01539">
    <property type="entry name" value="PBP1_GGBP"/>
    <property type="match status" value="1"/>
</dbReference>
<keyword evidence="7" id="KW-0574">Periplasm</keyword>
<evidence type="ECO:0000313" key="14">
    <source>
        <dbReference type="Proteomes" id="UP000244920"/>
    </source>
</evidence>
<evidence type="ECO:0000256" key="6">
    <source>
        <dbReference type="ARBA" id="ARBA00022729"/>
    </source>
</evidence>
<feature type="domain" description="Periplasmic binding protein" evidence="12">
    <location>
        <begin position="27"/>
        <end position="295"/>
    </location>
</feature>
<evidence type="ECO:0000256" key="7">
    <source>
        <dbReference type="ARBA" id="ARBA00022764"/>
    </source>
</evidence>
<organism evidence="13 14">
    <name type="scientific">Actinobacillus porcitonsillarum</name>
    <dbReference type="NCBI Taxonomy" id="189834"/>
    <lineage>
        <taxon>Bacteria</taxon>
        <taxon>Pseudomonadati</taxon>
        <taxon>Pseudomonadota</taxon>
        <taxon>Gammaproteobacteria</taxon>
        <taxon>Pasteurellales</taxon>
        <taxon>Pasteurellaceae</taxon>
        <taxon>Actinobacillus</taxon>
    </lineage>
</organism>
<evidence type="ECO:0000256" key="10">
    <source>
        <dbReference type="ARBA" id="ARBA00034344"/>
    </source>
</evidence>
<evidence type="ECO:0000256" key="9">
    <source>
        <dbReference type="ARBA" id="ARBA00034323"/>
    </source>
</evidence>
<sequence>MKTSYFKPLVVAMGLGFSVSGYAETRVGITFYHHGDDFIQLMKKEMSNKAISHHLQLLFNDSQNSQFVQNNQVEGLLKQRINVLAVNLVYPHAWDTVLGKAKEKNVPVIFFNRDPGEKAIASYNKAYYVGALPEEAGRLQAQMIAKQWKENPHYDLNHDGKIQYALLKGEDFHPDAEIRTKAVMNEFKKLGVTAEQLALEPAYWRKHIAKEKVAAWLKTDHNRIEVIIANNDAMAIGAVEATLEQGKTLPIYGVDATPEALTLIQQGKLAGTVRNDWMAQSQAIMAFAENLANGKPADAGTAWKLKNRVLRIPYISVEKKDLN</sequence>
<dbReference type="InterPro" id="IPR025997">
    <property type="entry name" value="SBP_2_dom"/>
</dbReference>
<dbReference type="KEGG" id="apor:DDU33_09610"/>
<dbReference type="GO" id="GO:0055085">
    <property type="term" value="P:transmembrane transport"/>
    <property type="evidence" value="ECO:0007669"/>
    <property type="project" value="UniProtKB-ARBA"/>
</dbReference>
<evidence type="ECO:0000256" key="1">
    <source>
        <dbReference type="ARBA" id="ARBA00004418"/>
    </source>
</evidence>
<evidence type="ECO:0000256" key="3">
    <source>
        <dbReference type="ARBA" id="ARBA00022448"/>
    </source>
</evidence>
<evidence type="ECO:0000313" key="13">
    <source>
        <dbReference type="EMBL" id="AWI51723.1"/>
    </source>
</evidence>
<dbReference type="InterPro" id="IPR050555">
    <property type="entry name" value="Bact_Solute-Bind_Prot2"/>
</dbReference>
<keyword evidence="14" id="KW-1185">Reference proteome</keyword>